<name>A0A433Q253_9FUNG</name>
<accession>A0A433Q253</accession>
<comment type="caution">
    <text evidence="2">The sequence shown here is derived from an EMBL/GenBank/DDBJ whole genome shotgun (WGS) entry which is preliminary data.</text>
</comment>
<protein>
    <submittedName>
        <fullName evidence="2">Uncharacterized protein</fullName>
    </submittedName>
</protein>
<sequence length="74" mass="8080">MMESLAEETATESRAIPVKRKQSEDFGEPGGIEEQEAYPMGSKEGEIILNSSPTRKRPSTSSLILQPSPPSQMT</sequence>
<keyword evidence="3" id="KW-1185">Reference proteome</keyword>
<dbReference type="AlphaFoldDB" id="A0A433Q253"/>
<feature type="region of interest" description="Disordered" evidence="1">
    <location>
        <begin position="1"/>
        <end position="74"/>
    </location>
</feature>
<proteinExistence type="predicted"/>
<gene>
    <name evidence="2" type="ORF">BC938DRAFT_474451</name>
</gene>
<dbReference type="EMBL" id="RBNJ01018145">
    <property type="protein sequence ID" value="RUS23889.1"/>
    <property type="molecule type" value="Genomic_DNA"/>
</dbReference>
<feature type="compositionally biased region" description="Acidic residues" evidence="1">
    <location>
        <begin position="1"/>
        <end position="10"/>
    </location>
</feature>
<dbReference type="Proteomes" id="UP000274822">
    <property type="component" value="Unassembled WGS sequence"/>
</dbReference>
<evidence type="ECO:0000313" key="3">
    <source>
        <dbReference type="Proteomes" id="UP000274822"/>
    </source>
</evidence>
<evidence type="ECO:0000256" key="1">
    <source>
        <dbReference type="SAM" id="MobiDB-lite"/>
    </source>
</evidence>
<reference evidence="2 3" key="1">
    <citation type="journal article" date="2018" name="New Phytol.">
        <title>Phylogenomics of Endogonaceae and evolution of mycorrhizas within Mucoromycota.</title>
        <authorList>
            <person name="Chang Y."/>
            <person name="Desiro A."/>
            <person name="Na H."/>
            <person name="Sandor L."/>
            <person name="Lipzen A."/>
            <person name="Clum A."/>
            <person name="Barry K."/>
            <person name="Grigoriev I.V."/>
            <person name="Martin F.M."/>
            <person name="Stajich J.E."/>
            <person name="Smith M.E."/>
            <person name="Bonito G."/>
            <person name="Spatafora J.W."/>
        </authorList>
    </citation>
    <scope>NUCLEOTIDE SEQUENCE [LARGE SCALE GENOMIC DNA]</scope>
    <source>
        <strain evidence="2 3">AD002</strain>
    </source>
</reference>
<organism evidence="2 3">
    <name type="scientific">Jimgerdemannia flammicorona</name>
    <dbReference type="NCBI Taxonomy" id="994334"/>
    <lineage>
        <taxon>Eukaryota</taxon>
        <taxon>Fungi</taxon>
        <taxon>Fungi incertae sedis</taxon>
        <taxon>Mucoromycota</taxon>
        <taxon>Mucoromycotina</taxon>
        <taxon>Endogonomycetes</taxon>
        <taxon>Endogonales</taxon>
        <taxon>Endogonaceae</taxon>
        <taxon>Jimgerdemannia</taxon>
    </lineage>
</organism>
<feature type="compositionally biased region" description="Acidic residues" evidence="1">
    <location>
        <begin position="25"/>
        <end position="36"/>
    </location>
</feature>
<evidence type="ECO:0000313" key="2">
    <source>
        <dbReference type="EMBL" id="RUS23889.1"/>
    </source>
</evidence>